<gene>
    <name evidence="1" type="ORF">METZ01_LOCUS231143</name>
</gene>
<protein>
    <submittedName>
        <fullName evidence="1">Uncharacterized protein</fullName>
    </submittedName>
</protein>
<evidence type="ECO:0000313" key="1">
    <source>
        <dbReference type="EMBL" id="SVB78289.1"/>
    </source>
</evidence>
<name>A0A382GTK9_9ZZZZ</name>
<dbReference type="AlphaFoldDB" id="A0A382GTK9"/>
<organism evidence="1">
    <name type="scientific">marine metagenome</name>
    <dbReference type="NCBI Taxonomy" id="408172"/>
    <lineage>
        <taxon>unclassified sequences</taxon>
        <taxon>metagenomes</taxon>
        <taxon>ecological metagenomes</taxon>
    </lineage>
</organism>
<accession>A0A382GTK9</accession>
<sequence>MREFPDENGQVWLATIRTEAGVDYKGRHSLYLVPQGDEEAGGHALTDVRWNSRQTAFRTLSTMSEVELRRRLRSARGRGSSS</sequence>
<proteinExistence type="predicted"/>
<dbReference type="EMBL" id="UINC01057298">
    <property type="protein sequence ID" value="SVB78289.1"/>
    <property type="molecule type" value="Genomic_DNA"/>
</dbReference>
<reference evidence="1" key="1">
    <citation type="submission" date="2018-05" db="EMBL/GenBank/DDBJ databases">
        <authorList>
            <person name="Lanie J.A."/>
            <person name="Ng W.-L."/>
            <person name="Kazmierczak K.M."/>
            <person name="Andrzejewski T.M."/>
            <person name="Davidsen T.M."/>
            <person name="Wayne K.J."/>
            <person name="Tettelin H."/>
            <person name="Glass J.I."/>
            <person name="Rusch D."/>
            <person name="Podicherti R."/>
            <person name="Tsui H.-C.T."/>
            <person name="Winkler M.E."/>
        </authorList>
    </citation>
    <scope>NUCLEOTIDE SEQUENCE</scope>
</reference>